<comment type="caution">
    <text evidence="4">The sequence shown here is derived from an EMBL/GenBank/DDBJ whole genome shotgun (WGS) entry which is preliminary data.</text>
</comment>
<gene>
    <name evidence="4" type="ORF">PRZ48_008432</name>
</gene>
<dbReference type="PANTHER" id="PTHR22904">
    <property type="entry name" value="TPR REPEAT CONTAINING PROTEIN"/>
    <property type="match status" value="1"/>
</dbReference>
<dbReference type="InterPro" id="IPR011990">
    <property type="entry name" value="TPR-like_helical_dom_sf"/>
</dbReference>
<dbReference type="Gene3D" id="1.20.1280.50">
    <property type="match status" value="1"/>
</dbReference>
<dbReference type="Gene3D" id="3.80.10.10">
    <property type="entry name" value="Ribonuclease Inhibitor"/>
    <property type="match status" value="1"/>
</dbReference>
<dbReference type="Gene3D" id="1.25.40.10">
    <property type="entry name" value="Tetratricopeptide repeat domain"/>
    <property type="match status" value="1"/>
</dbReference>
<proteinExistence type="predicted"/>
<dbReference type="SUPFAM" id="SSF48452">
    <property type="entry name" value="TPR-like"/>
    <property type="match status" value="1"/>
</dbReference>
<dbReference type="SUPFAM" id="SSF81383">
    <property type="entry name" value="F-box domain"/>
    <property type="match status" value="1"/>
</dbReference>
<feature type="domain" description="F-box" evidence="3">
    <location>
        <begin position="128"/>
        <end position="175"/>
    </location>
</feature>
<dbReference type="SMART" id="SM00028">
    <property type="entry name" value="TPR"/>
    <property type="match status" value="3"/>
</dbReference>
<keyword evidence="5" id="KW-1185">Reference proteome</keyword>
<keyword evidence="2" id="KW-0802">TPR repeat</keyword>
<dbReference type="PROSITE" id="PS50181">
    <property type="entry name" value="FBOX"/>
    <property type="match status" value="1"/>
</dbReference>
<dbReference type="InterPro" id="IPR036047">
    <property type="entry name" value="F-box-like_dom_sf"/>
</dbReference>
<dbReference type="SMART" id="SM00256">
    <property type="entry name" value="FBOX"/>
    <property type="match status" value="1"/>
</dbReference>
<organism evidence="4 5">
    <name type="scientific">Zasmidium cellare</name>
    <name type="common">Wine cellar mold</name>
    <name type="synonym">Racodium cellare</name>
    <dbReference type="NCBI Taxonomy" id="395010"/>
    <lineage>
        <taxon>Eukaryota</taxon>
        <taxon>Fungi</taxon>
        <taxon>Dikarya</taxon>
        <taxon>Ascomycota</taxon>
        <taxon>Pezizomycotina</taxon>
        <taxon>Dothideomycetes</taxon>
        <taxon>Dothideomycetidae</taxon>
        <taxon>Mycosphaerellales</taxon>
        <taxon>Mycosphaerellaceae</taxon>
        <taxon>Zasmidium</taxon>
    </lineage>
</organism>
<evidence type="ECO:0000313" key="4">
    <source>
        <dbReference type="EMBL" id="KAK4500243.1"/>
    </source>
</evidence>
<dbReference type="InterPro" id="IPR001810">
    <property type="entry name" value="F-box_dom"/>
</dbReference>
<dbReference type="InterPro" id="IPR019734">
    <property type="entry name" value="TPR_rpt"/>
</dbReference>
<dbReference type="PANTHER" id="PTHR22904:SF523">
    <property type="entry name" value="STRESS-INDUCED-PHOSPHOPROTEIN 1"/>
    <property type="match status" value="1"/>
</dbReference>
<sequence>MSVESLQRQGRAAYDKGDFAKALEYYNRAVGRGNPSTKLLDSVAATHYRLGALEAALAAAKKTIQTYREDATGYLRAGQVLLKMDKASTALEIYAYGLRTIKHVGVGFEKLKKAHDELQEELAPKKSIDPLTVLPRELAIDVLEYLNFRQRIAISRVSKGWKNFIKSEPTLWAHLDLSAARKKVRTSFISTAINAGRSKITKATLSQLYDFDKVLDALVKHCPLESLTLAKTGFQGQNLVDRLKKATMLKEFVCMSGTEVSSKALESILNCRGSTLEVLRFAPVEPRSFFDKNVDALRLPLLTTFDFEIAEMYNHWELLQHLVDHSPALQSLRLHANKNVSARYVAPKAPISFHNCTSLTHLDLYMPLLSSTNLTLPSSLRVLKLATTLGSRIGELFFQQGEQSSPHDGLRMQDAPHLEELHLEMTGAPIHHITTQLDTVNPTGKEPLSKLKALYIHHSVVDGAADPFDLHGRLSELKELGITDCQNLEDEYIDNVLEQGKNLEFLDLRGSAITGVSVKSIVQSGHVKKLVANDCSKIGRDAIDWARKQGLQIEFKTTSYETGGKKIRY</sequence>
<reference evidence="4 5" key="1">
    <citation type="journal article" date="2023" name="G3 (Bethesda)">
        <title>A chromosome-level genome assembly of Zasmidium syzygii isolated from banana leaves.</title>
        <authorList>
            <person name="van Westerhoven A.C."/>
            <person name="Mehrabi R."/>
            <person name="Talebi R."/>
            <person name="Steentjes M.B.F."/>
            <person name="Corcolon B."/>
            <person name="Chong P.A."/>
            <person name="Kema G.H.J."/>
            <person name="Seidl M.F."/>
        </authorList>
    </citation>
    <scope>NUCLEOTIDE SEQUENCE [LARGE SCALE GENOMIC DNA]</scope>
    <source>
        <strain evidence="4 5">P124</strain>
    </source>
</reference>
<dbReference type="SUPFAM" id="SSF52047">
    <property type="entry name" value="RNI-like"/>
    <property type="match status" value="1"/>
</dbReference>
<evidence type="ECO:0000259" key="3">
    <source>
        <dbReference type="PROSITE" id="PS50181"/>
    </source>
</evidence>
<dbReference type="Proteomes" id="UP001305779">
    <property type="component" value="Unassembled WGS sequence"/>
</dbReference>
<name>A0ABR0EGP8_ZASCE</name>
<evidence type="ECO:0000313" key="5">
    <source>
        <dbReference type="Proteomes" id="UP001305779"/>
    </source>
</evidence>
<keyword evidence="1" id="KW-0677">Repeat</keyword>
<protein>
    <recommendedName>
        <fullName evidence="3">F-box domain-containing protein</fullName>
    </recommendedName>
</protein>
<dbReference type="Pfam" id="PF12937">
    <property type="entry name" value="F-box-like"/>
    <property type="match status" value="1"/>
</dbReference>
<accession>A0ABR0EGP8</accession>
<dbReference type="InterPro" id="IPR032675">
    <property type="entry name" value="LRR_dom_sf"/>
</dbReference>
<evidence type="ECO:0000256" key="2">
    <source>
        <dbReference type="ARBA" id="ARBA00022803"/>
    </source>
</evidence>
<evidence type="ECO:0000256" key="1">
    <source>
        <dbReference type="ARBA" id="ARBA00022737"/>
    </source>
</evidence>
<dbReference type="EMBL" id="JAXOVC010000006">
    <property type="protein sequence ID" value="KAK4500243.1"/>
    <property type="molecule type" value="Genomic_DNA"/>
</dbReference>